<dbReference type="InterPro" id="IPR001810">
    <property type="entry name" value="F-box_dom"/>
</dbReference>
<dbReference type="PANTHER" id="PTHR31672">
    <property type="entry name" value="BNACNNG10540D PROTEIN"/>
    <property type="match status" value="1"/>
</dbReference>
<dbReference type="InterPro" id="IPR050796">
    <property type="entry name" value="SCF_F-box_component"/>
</dbReference>
<dbReference type="Pfam" id="PF12937">
    <property type="entry name" value="F-box-like"/>
    <property type="match status" value="1"/>
</dbReference>
<dbReference type="EMBL" id="OZ034814">
    <property type="protein sequence ID" value="CAL1363450.1"/>
    <property type="molecule type" value="Genomic_DNA"/>
</dbReference>
<accession>A0AAV2D1J0</accession>
<dbReference type="Pfam" id="PF07734">
    <property type="entry name" value="FBA_1"/>
    <property type="match status" value="1"/>
</dbReference>
<sequence>MPVVGERRQARGRFFGRWLRQLFVPPNVAVGQRWLPEEIQAKILSRLSTPASIARSRCVSKSWRRLLSDDGELIANALLSDGDPEFGPEARVITFSTHYEFYSVATRDTLRPVSSGTPPGPITQPAIRVRGCCNGIFCICDFFVEKQFILWNPTTCEAKASPPIPSPPVLGGGGFDRRPDVGFGFDPKTGDYKVLVSFSGRESRPPLEAIHVYSLREDTWRRWRRKKSAPLNAGQSFGPVVSRATGYVSRCHWIDTRFGKNSFLLTTFDASSENITQLELPMPKVEGQEAWWRRESESSYHMTRDGSCLVAIYSGTRRSGDGDGRRPTVFLEVWAALDYEALAGKRCSWIRLCKVDAAPDGVIPAALPRWPGRDSGVWRHGRFFVEWSMMAVAKDLVTAARRAMRLGFQ</sequence>
<evidence type="ECO:0000259" key="1">
    <source>
        <dbReference type="SMART" id="SM00256"/>
    </source>
</evidence>
<dbReference type="SUPFAM" id="SSF81383">
    <property type="entry name" value="F-box domain"/>
    <property type="match status" value="1"/>
</dbReference>
<reference evidence="2 3" key="1">
    <citation type="submission" date="2024-04" db="EMBL/GenBank/DDBJ databases">
        <authorList>
            <person name="Fracassetti M."/>
        </authorList>
    </citation>
    <scope>NUCLEOTIDE SEQUENCE [LARGE SCALE GENOMIC DNA]</scope>
</reference>
<keyword evidence="3" id="KW-1185">Reference proteome</keyword>
<protein>
    <recommendedName>
        <fullName evidence="1">F-box domain-containing protein</fullName>
    </recommendedName>
</protein>
<dbReference type="Gene3D" id="1.20.1280.50">
    <property type="match status" value="1"/>
</dbReference>
<feature type="domain" description="F-box" evidence="1">
    <location>
        <begin position="35"/>
        <end position="76"/>
    </location>
</feature>
<dbReference type="SMART" id="SM00256">
    <property type="entry name" value="FBOX"/>
    <property type="match status" value="1"/>
</dbReference>
<evidence type="ECO:0000313" key="3">
    <source>
        <dbReference type="Proteomes" id="UP001497516"/>
    </source>
</evidence>
<gene>
    <name evidence="2" type="ORF">LTRI10_LOCUS9926</name>
</gene>
<dbReference type="InterPro" id="IPR006527">
    <property type="entry name" value="F-box-assoc_dom_typ1"/>
</dbReference>
<dbReference type="InterPro" id="IPR036047">
    <property type="entry name" value="F-box-like_dom_sf"/>
</dbReference>
<dbReference type="AlphaFoldDB" id="A0AAV2D1J0"/>
<dbReference type="PANTHER" id="PTHR31672:SF13">
    <property type="entry name" value="F-BOX PROTEIN CPR30-LIKE"/>
    <property type="match status" value="1"/>
</dbReference>
<name>A0AAV2D1J0_9ROSI</name>
<dbReference type="Proteomes" id="UP001497516">
    <property type="component" value="Chromosome 10"/>
</dbReference>
<proteinExistence type="predicted"/>
<evidence type="ECO:0000313" key="2">
    <source>
        <dbReference type="EMBL" id="CAL1363450.1"/>
    </source>
</evidence>
<organism evidence="2 3">
    <name type="scientific">Linum trigynum</name>
    <dbReference type="NCBI Taxonomy" id="586398"/>
    <lineage>
        <taxon>Eukaryota</taxon>
        <taxon>Viridiplantae</taxon>
        <taxon>Streptophyta</taxon>
        <taxon>Embryophyta</taxon>
        <taxon>Tracheophyta</taxon>
        <taxon>Spermatophyta</taxon>
        <taxon>Magnoliopsida</taxon>
        <taxon>eudicotyledons</taxon>
        <taxon>Gunneridae</taxon>
        <taxon>Pentapetalae</taxon>
        <taxon>rosids</taxon>
        <taxon>fabids</taxon>
        <taxon>Malpighiales</taxon>
        <taxon>Linaceae</taxon>
        <taxon>Linum</taxon>
    </lineage>
</organism>